<organism evidence="2 3">
    <name type="scientific">Dryococelus australis</name>
    <dbReference type="NCBI Taxonomy" id="614101"/>
    <lineage>
        <taxon>Eukaryota</taxon>
        <taxon>Metazoa</taxon>
        <taxon>Ecdysozoa</taxon>
        <taxon>Arthropoda</taxon>
        <taxon>Hexapoda</taxon>
        <taxon>Insecta</taxon>
        <taxon>Pterygota</taxon>
        <taxon>Neoptera</taxon>
        <taxon>Polyneoptera</taxon>
        <taxon>Phasmatodea</taxon>
        <taxon>Verophasmatodea</taxon>
        <taxon>Anareolatae</taxon>
        <taxon>Phasmatidae</taxon>
        <taxon>Eurycanthinae</taxon>
        <taxon>Dryococelus</taxon>
    </lineage>
</organism>
<accession>A0ABQ9GFC1</accession>
<comment type="caution">
    <text evidence="2">The sequence shown here is derived from an EMBL/GenBank/DDBJ whole genome shotgun (WGS) entry which is preliminary data.</text>
</comment>
<feature type="compositionally biased region" description="Basic residues" evidence="1">
    <location>
        <begin position="83"/>
        <end position="92"/>
    </location>
</feature>
<evidence type="ECO:0000256" key="1">
    <source>
        <dbReference type="SAM" id="MobiDB-lite"/>
    </source>
</evidence>
<sequence>MQPALLKLKGRILYSQSREIVHNVLMFMEEEARNGICSIPVENAQFRTTCATGVLERSIRKIKNEAKDTTKESGLLFSTPNKQPKRKIMFQH</sequence>
<proteinExistence type="predicted"/>
<name>A0ABQ9GFC1_9NEOP</name>
<keyword evidence="3" id="KW-1185">Reference proteome</keyword>
<dbReference type="Proteomes" id="UP001159363">
    <property type="component" value="Chromosome 11"/>
</dbReference>
<evidence type="ECO:0000313" key="3">
    <source>
        <dbReference type="Proteomes" id="UP001159363"/>
    </source>
</evidence>
<gene>
    <name evidence="2" type="ORF">PR048_027219</name>
</gene>
<reference evidence="2 3" key="1">
    <citation type="submission" date="2023-02" db="EMBL/GenBank/DDBJ databases">
        <title>LHISI_Scaffold_Assembly.</title>
        <authorList>
            <person name="Stuart O.P."/>
            <person name="Cleave R."/>
            <person name="Magrath M.J.L."/>
            <person name="Mikheyev A.S."/>
        </authorList>
    </citation>
    <scope>NUCLEOTIDE SEQUENCE [LARGE SCALE GENOMIC DNA]</scope>
    <source>
        <strain evidence="2">Daus_M_001</strain>
        <tissue evidence="2">Leg muscle</tissue>
    </source>
</reference>
<protein>
    <submittedName>
        <fullName evidence="2">Uncharacterized protein</fullName>
    </submittedName>
</protein>
<feature type="region of interest" description="Disordered" evidence="1">
    <location>
        <begin position="70"/>
        <end position="92"/>
    </location>
</feature>
<evidence type="ECO:0000313" key="2">
    <source>
        <dbReference type="EMBL" id="KAJ8870917.1"/>
    </source>
</evidence>
<dbReference type="EMBL" id="JARBHB010000012">
    <property type="protein sequence ID" value="KAJ8870917.1"/>
    <property type="molecule type" value="Genomic_DNA"/>
</dbReference>